<keyword evidence="4" id="KW-0804">Transcription</keyword>
<evidence type="ECO:0000256" key="4">
    <source>
        <dbReference type="ARBA" id="ARBA00023163"/>
    </source>
</evidence>
<dbReference type="SUPFAM" id="SSF51215">
    <property type="entry name" value="Regulatory protein AraC"/>
    <property type="match status" value="1"/>
</dbReference>
<sequence>MNDGRDGGAHGDERDGERGNGPIRGGDADRGADGDADRSPHKVTREWPGKVPGDSRYYIYAPSPLARGMFLCPLRVGISHYRPGFLRRPLPSDAYFLIMVLHGSLALTVGDVTRRVGQHQVAIIDCARGFQYTVEEDTEAIWLNFDGPTAPQYCGLMIDTLSNAFTPSDVPAVMTPLMDLLRLFDTQTAISEPLLSRIITDLLTACLLSGDGEATTRTRSRNIDAAIEYVSDHLDAPLTVGALARQAHMSEYHFIRLFKRQTGMTPHEYVTRERVQLAQSLLIDTAEPLPAIARECGFSDRRVLTAAFKRVVGMSPTTYRAAGRRGKTA</sequence>
<evidence type="ECO:0000259" key="6">
    <source>
        <dbReference type="PROSITE" id="PS01124"/>
    </source>
</evidence>
<gene>
    <name evidence="7" type="ORF">GFD22_01695</name>
</gene>
<name>A0A7K3TGA5_9BIFI</name>
<evidence type="ECO:0000256" key="3">
    <source>
        <dbReference type="ARBA" id="ARBA00023159"/>
    </source>
</evidence>
<comment type="caution">
    <text evidence="7">The sequence shown here is derived from an EMBL/GenBank/DDBJ whole genome shotgun (WGS) entry which is preliminary data.</text>
</comment>
<dbReference type="PANTHER" id="PTHR46796:SF6">
    <property type="entry name" value="ARAC SUBFAMILY"/>
    <property type="match status" value="1"/>
</dbReference>
<dbReference type="RefSeq" id="WP_152349879.1">
    <property type="nucleotide sequence ID" value="NZ_WBSN01000003.1"/>
</dbReference>
<reference evidence="7 8" key="1">
    <citation type="submission" date="2019-10" db="EMBL/GenBank/DDBJ databases">
        <title>Bifidobacterium from non-human primates.</title>
        <authorList>
            <person name="Modesto M."/>
        </authorList>
    </citation>
    <scope>NUCLEOTIDE SEQUENCE [LARGE SCALE GENOMIC DNA]</scope>
    <source>
        <strain evidence="7 8">TREC</strain>
    </source>
</reference>
<evidence type="ECO:0000256" key="1">
    <source>
        <dbReference type="ARBA" id="ARBA00023015"/>
    </source>
</evidence>
<dbReference type="PROSITE" id="PS01124">
    <property type="entry name" value="HTH_ARAC_FAMILY_2"/>
    <property type="match status" value="1"/>
</dbReference>
<dbReference type="AlphaFoldDB" id="A0A7K3TGA5"/>
<evidence type="ECO:0000256" key="5">
    <source>
        <dbReference type="SAM" id="MobiDB-lite"/>
    </source>
</evidence>
<feature type="compositionally biased region" description="Basic and acidic residues" evidence="5">
    <location>
        <begin position="1"/>
        <end position="18"/>
    </location>
</feature>
<dbReference type="SUPFAM" id="SSF46689">
    <property type="entry name" value="Homeodomain-like"/>
    <property type="match status" value="2"/>
</dbReference>
<dbReference type="Proteomes" id="UP000469763">
    <property type="component" value="Unassembled WGS sequence"/>
</dbReference>
<dbReference type="PROSITE" id="PS00041">
    <property type="entry name" value="HTH_ARAC_FAMILY_1"/>
    <property type="match status" value="1"/>
</dbReference>
<dbReference type="OrthoDB" id="2060755at2"/>
<evidence type="ECO:0000313" key="8">
    <source>
        <dbReference type="Proteomes" id="UP000469763"/>
    </source>
</evidence>
<feature type="domain" description="HTH araC/xylS-type" evidence="6">
    <location>
        <begin position="224"/>
        <end position="322"/>
    </location>
</feature>
<evidence type="ECO:0000313" key="7">
    <source>
        <dbReference type="EMBL" id="NEG77719.1"/>
    </source>
</evidence>
<dbReference type="GO" id="GO:0043565">
    <property type="term" value="F:sequence-specific DNA binding"/>
    <property type="evidence" value="ECO:0007669"/>
    <property type="project" value="InterPro"/>
</dbReference>
<dbReference type="InterPro" id="IPR018062">
    <property type="entry name" value="HTH_AraC-typ_CS"/>
</dbReference>
<dbReference type="Pfam" id="PF12833">
    <property type="entry name" value="HTH_18"/>
    <property type="match status" value="1"/>
</dbReference>
<proteinExistence type="predicted"/>
<evidence type="ECO:0000256" key="2">
    <source>
        <dbReference type="ARBA" id="ARBA00023125"/>
    </source>
</evidence>
<dbReference type="InterPro" id="IPR037923">
    <property type="entry name" value="HTH-like"/>
</dbReference>
<dbReference type="InterPro" id="IPR018060">
    <property type="entry name" value="HTH_AraC"/>
</dbReference>
<dbReference type="GO" id="GO:0003700">
    <property type="term" value="F:DNA-binding transcription factor activity"/>
    <property type="evidence" value="ECO:0007669"/>
    <property type="project" value="InterPro"/>
</dbReference>
<feature type="region of interest" description="Disordered" evidence="5">
    <location>
        <begin position="1"/>
        <end position="48"/>
    </location>
</feature>
<dbReference type="EMBL" id="WHZY01000002">
    <property type="protein sequence ID" value="NEG77719.1"/>
    <property type="molecule type" value="Genomic_DNA"/>
</dbReference>
<keyword evidence="1" id="KW-0805">Transcription regulation</keyword>
<dbReference type="InterPro" id="IPR050204">
    <property type="entry name" value="AraC_XylS_family_regulators"/>
</dbReference>
<protein>
    <submittedName>
        <fullName evidence="7">Helix-turn-helix domain-containing protein</fullName>
    </submittedName>
</protein>
<feature type="compositionally biased region" description="Basic and acidic residues" evidence="5">
    <location>
        <begin position="26"/>
        <end position="48"/>
    </location>
</feature>
<accession>A0A7K3TGA5</accession>
<dbReference type="SMART" id="SM00342">
    <property type="entry name" value="HTH_ARAC"/>
    <property type="match status" value="1"/>
</dbReference>
<keyword evidence="8" id="KW-1185">Reference proteome</keyword>
<dbReference type="InterPro" id="IPR009057">
    <property type="entry name" value="Homeodomain-like_sf"/>
</dbReference>
<dbReference type="PANTHER" id="PTHR46796">
    <property type="entry name" value="HTH-TYPE TRANSCRIPTIONAL ACTIVATOR RHAS-RELATED"/>
    <property type="match status" value="1"/>
</dbReference>
<keyword evidence="3" id="KW-0010">Activator</keyword>
<keyword evidence="2" id="KW-0238">DNA-binding</keyword>
<dbReference type="Gene3D" id="1.10.10.60">
    <property type="entry name" value="Homeodomain-like"/>
    <property type="match status" value="2"/>
</dbReference>
<organism evidence="7 8">
    <name type="scientific">Bifidobacterium avesanii</name>
    <dbReference type="NCBI Taxonomy" id="1798157"/>
    <lineage>
        <taxon>Bacteria</taxon>
        <taxon>Bacillati</taxon>
        <taxon>Actinomycetota</taxon>
        <taxon>Actinomycetes</taxon>
        <taxon>Bifidobacteriales</taxon>
        <taxon>Bifidobacteriaceae</taxon>
        <taxon>Bifidobacterium</taxon>
    </lineage>
</organism>